<evidence type="ECO:0000313" key="2">
    <source>
        <dbReference type="Proteomes" id="UP000280507"/>
    </source>
</evidence>
<gene>
    <name evidence="1" type="ORF">EBI00_04390</name>
</gene>
<organism evidence="1 2">
    <name type="scientific">Marinomonas hwangdonensis</name>
    <dbReference type="NCBI Taxonomy" id="1053647"/>
    <lineage>
        <taxon>Bacteria</taxon>
        <taxon>Pseudomonadati</taxon>
        <taxon>Pseudomonadota</taxon>
        <taxon>Gammaproteobacteria</taxon>
        <taxon>Oceanospirillales</taxon>
        <taxon>Oceanospirillaceae</taxon>
        <taxon>Marinomonas</taxon>
    </lineage>
</organism>
<reference evidence="1 2" key="1">
    <citation type="journal article" date="2012" name="Int. J. Syst. Evol. Microbiol.">
        <title>Marinomonas hwangdonensis sp. nov., isolated from seawater.</title>
        <authorList>
            <person name="Jung Y.T."/>
            <person name="Oh T.K."/>
            <person name="Yoon J.H."/>
        </authorList>
    </citation>
    <scope>NUCLEOTIDE SEQUENCE [LARGE SCALE GENOMIC DNA]</scope>
    <source>
        <strain evidence="1 2">HDW-15</strain>
    </source>
</reference>
<proteinExistence type="predicted"/>
<dbReference type="EMBL" id="RIZG01000002">
    <property type="protein sequence ID" value="RNF52149.1"/>
    <property type="molecule type" value="Genomic_DNA"/>
</dbReference>
<dbReference type="AlphaFoldDB" id="A0A3M8Q7V9"/>
<evidence type="ECO:0000313" key="1">
    <source>
        <dbReference type="EMBL" id="RNF52149.1"/>
    </source>
</evidence>
<sequence length="365" mass="41672">MTFFYFELDATMKQSALNLLTEMNMSAHETLGEYCLISAPKVSLPNGQSCVPQHFFGYNHSLESVESILKNICFSKHYPIFCAEDGQGIFIQVGIIGRENYQKNIPDRASKIVYGRKWRVEPNLPTSEIIQTVFLAIQKAREHEIRELLTFRSAKSKKISTPFNCHHDLPLMAQCYGMFDSSNDKDTDVFCAQSVQAIFDLLRFDQTRIECVDVTHRHNGQILVDILFTCPDEHQSPDFTELHGIESTLILKKNNVNELIFKVMDALIELSNNYVEEHFTFNGFARFSRNNCIQSIGEFSINTRLIDDNQINATGKKLISEHNGSVDESRAPVIKLEQQKQRLSQNFQGITLLEGFLPKGFQIDA</sequence>
<dbReference type="Proteomes" id="UP000280507">
    <property type="component" value="Unassembled WGS sequence"/>
</dbReference>
<keyword evidence="2" id="KW-1185">Reference proteome</keyword>
<comment type="caution">
    <text evidence="1">The sequence shown here is derived from an EMBL/GenBank/DDBJ whole genome shotgun (WGS) entry which is preliminary data.</text>
</comment>
<protein>
    <submittedName>
        <fullName evidence="1">Uncharacterized protein</fullName>
    </submittedName>
</protein>
<name>A0A3M8Q7V9_9GAMM</name>
<accession>A0A3M8Q7V9</accession>